<organism evidence="2 3">
    <name type="scientific">Rhynocoris fuscipes</name>
    <dbReference type="NCBI Taxonomy" id="488301"/>
    <lineage>
        <taxon>Eukaryota</taxon>
        <taxon>Metazoa</taxon>
        <taxon>Ecdysozoa</taxon>
        <taxon>Arthropoda</taxon>
        <taxon>Hexapoda</taxon>
        <taxon>Insecta</taxon>
        <taxon>Pterygota</taxon>
        <taxon>Neoptera</taxon>
        <taxon>Paraneoptera</taxon>
        <taxon>Hemiptera</taxon>
        <taxon>Heteroptera</taxon>
        <taxon>Panheteroptera</taxon>
        <taxon>Cimicomorpha</taxon>
        <taxon>Reduviidae</taxon>
        <taxon>Harpactorinae</taxon>
        <taxon>Harpactorini</taxon>
        <taxon>Rhynocoris</taxon>
    </lineage>
</organism>
<protein>
    <submittedName>
        <fullName evidence="2">Uncharacterized protein</fullName>
    </submittedName>
</protein>
<feature type="signal peptide" evidence="1">
    <location>
        <begin position="1"/>
        <end position="22"/>
    </location>
</feature>
<keyword evidence="3" id="KW-1185">Reference proteome</keyword>
<evidence type="ECO:0000313" key="3">
    <source>
        <dbReference type="Proteomes" id="UP001461498"/>
    </source>
</evidence>
<dbReference type="AlphaFoldDB" id="A0AAW1CUF2"/>
<dbReference type="PROSITE" id="PS51257">
    <property type="entry name" value="PROKAR_LIPOPROTEIN"/>
    <property type="match status" value="1"/>
</dbReference>
<evidence type="ECO:0000256" key="1">
    <source>
        <dbReference type="SAM" id="SignalP"/>
    </source>
</evidence>
<name>A0AAW1CUF2_9HEMI</name>
<evidence type="ECO:0000313" key="2">
    <source>
        <dbReference type="EMBL" id="KAK9502264.1"/>
    </source>
</evidence>
<dbReference type="EMBL" id="JAPXFL010000008">
    <property type="protein sequence ID" value="KAK9502264.1"/>
    <property type="molecule type" value="Genomic_DNA"/>
</dbReference>
<sequence>MKIILLSLLLVLLSCLAHFGYAQILSDDEERISLTGLDSEGAIEERLREETVAALIGA</sequence>
<proteinExistence type="predicted"/>
<comment type="caution">
    <text evidence="2">The sequence shown here is derived from an EMBL/GenBank/DDBJ whole genome shotgun (WGS) entry which is preliminary data.</text>
</comment>
<keyword evidence="1" id="KW-0732">Signal</keyword>
<gene>
    <name evidence="2" type="ORF">O3M35_011064</name>
</gene>
<reference evidence="2 3" key="1">
    <citation type="submission" date="2022-12" db="EMBL/GenBank/DDBJ databases">
        <title>Chromosome-level genome assembly of true bugs.</title>
        <authorList>
            <person name="Ma L."/>
            <person name="Li H."/>
        </authorList>
    </citation>
    <scope>NUCLEOTIDE SEQUENCE [LARGE SCALE GENOMIC DNA]</scope>
    <source>
        <strain evidence="2">Lab_2022b</strain>
    </source>
</reference>
<feature type="chain" id="PRO_5043957062" evidence="1">
    <location>
        <begin position="23"/>
        <end position="58"/>
    </location>
</feature>
<accession>A0AAW1CUF2</accession>
<dbReference type="Proteomes" id="UP001461498">
    <property type="component" value="Unassembled WGS sequence"/>
</dbReference>